<accession>A0A2S7N4T9</accession>
<dbReference type="AlphaFoldDB" id="A0A2S7N4T9"/>
<dbReference type="RefSeq" id="WP_104848080.1">
    <property type="nucleotide sequence ID" value="NZ_PKOZ01000001.1"/>
</dbReference>
<evidence type="ECO:0000313" key="3">
    <source>
        <dbReference type="Proteomes" id="UP000239663"/>
    </source>
</evidence>
<dbReference type="Pfam" id="PF02645">
    <property type="entry name" value="DegV"/>
    <property type="match status" value="1"/>
</dbReference>
<organism evidence="2 3">
    <name type="scientific">Pradoshia eiseniae</name>
    <dbReference type="NCBI Taxonomy" id="2064768"/>
    <lineage>
        <taxon>Bacteria</taxon>
        <taxon>Bacillati</taxon>
        <taxon>Bacillota</taxon>
        <taxon>Bacilli</taxon>
        <taxon>Bacillales</taxon>
        <taxon>Bacillaceae</taxon>
        <taxon>Pradoshia</taxon>
    </lineage>
</organism>
<dbReference type="InterPro" id="IPR003797">
    <property type="entry name" value="DegV"/>
</dbReference>
<keyword evidence="3" id="KW-1185">Reference proteome</keyword>
<dbReference type="PANTHER" id="PTHR33434">
    <property type="entry name" value="DEGV DOMAIN-CONTAINING PROTEIN DR_1986-RELATED"/>
    <property type="match status" value="1"/>
</dbReference>
<gene>
    <name evidence="2" type="ORF">CYL18_03655</name>
</gene>
<evidence type="ECO:0000313" key="2">
    <source>
        <dbReference type="EMBL" id="PQD96985.1"/>
    </source>
</evidence>
<dbReference type="InterPro" id="IPR050270">
    <property type="entry name" value="DegV_domain_contain"/>
</dbReference>
<dbReference type="PANTHER" id="PTHR33434:SF2">
    <property type="entry name" value="FATTY ACID-BINDING PROTEIN TM_1468"/>
    <property type="match status" value="1"/>
</dbReference>
<dbReference type="GO" id="GO:0008289">
    <property type="term" value="F:lipid binding"/>
    <property type="evidence" value="ECO:0007669"/>
    <property type="project" value="UniProtKB-KW"/>
</dbReference>
<dbReference type="OrthoDB" id="1638652at2"/>
<dbReference type="SUPFAM" id="SSF82549">
    <property type="entry name" value="DAK1/DegV-like"/>
    <property type="match status" value="1"/>
</dbReference>
<dbReference type="Proteomes" id="UP000239663">
    <property type="component" value="Unassembled WGS sequence"/>
</dbReference>
<dbReference type="Gene3D" id="3.30.1180.10">
    <property type="match status" value="1"/>
</dbReference>
<evidence type="ECO:0000256" key="1">
    <source>
        <dbReference type="ARBA" id="ARBA00023121"/>
    </source>
</evidence>
<name>A0A2S7N4T9_9BACI</name>
<keyword evidence="1" id="KW-0446">Lipid-binding</keyword>
<sequence length="279" mass="31151">MKKVAWVTDSSAVLDEELKRHPHVYVLPVHLIINGQSYLDGVDLTTEDLVRSMDNGDILSSSQPSVGDFVELYERLADGYDLIFSIHVSSALSGTYSTSLQAGKMVNIPVYSVDSSFLSYPLTLLLKKAIKLWDHFHEPEIVIQSIHAIKSKLKIFVWIGSLQQLHKSGRLSASKYLLGSLMKIKPIVTFEEGKLEIKTKVRTWKQATEKISSYLEESETRGKIEEIFMLYGRDESQAKEWKDLVEAGNIDAKVSTNPLGTALVLHAGTGTVGIGWLEK</sequence>
<dbReference type="PROSITE" id="PS51482">
    <property type="entry name" value="DEGV"/>
    <property type="match status" value="1"/>
</dbReference>
<proteinExistence type="predicted"/>
<comment type="caution">
    <text evidence="2">The sequence shown here is derived from an EMBL/GenBank/DDBJ whole genome shotgun (WGS) entry which is preliminary data.</text>
</comment>
<dbReference type="Gene3D" id="3.40.50.10170">
    <property type="match status" value="1"/>
</dbReference>
<reference evidence="2 3" key="1">
    <citation type="submission" date="2017-12" db="EMBL/GenBank/DDBJ databases">
        <title>Taxonomic description and draft genome of Pradoshia cofamensis Gen. nov., sp. nov., a thermotolerant bacillale isolated from anterior gut of earthworm Eisenia fetida.</title>
        <authorList>
            <person name="Saha T."/>
            <person name="Chakraborty R."/>
        </authorList>
    </citation>
    <scope>NUCLEOTIDE SEQUENCE [LARGE SCALE GENOMIC DNA]</scope>
    <source>
        <strain evidence="2 3">EAG3</strain>
    </source>
</reference>
<dbReference type="NCBIfam" id="TIGR00762">
    <property type="entry name" value="DegV"/>
    <property type="match status" value="1"/>
</dbReference>
<dbReference type="EMBL" id="PKOZ01000001">
    <property type="protein sequence ID" value="PQD96985.1"/>
    <property type="molecule type" value="Genomic_DNA"/>
</dbReference>
<protein>
    <submittedName>
        <fullName evidence="2">DegV family protein</fullName>
    </submittedName>
</protein>
<dbReference type="InterPro" id="IPR043168">
    <property type="entry name" value="DegV_C"/>
</dbReference>